<dbReference type="PROSITE" id="PS50109">
    <property type="entry name" value="HIS_KIN"/>
    <property type="match status" value="1"/>
</dbReference>
<dbReference type="InterPro" id="IPR050351">
    <property type="entry name" value="BphY/WalK/GraS-like"/>
</dbReference>
<evidence type="ECO:0000256" key="8">
    <source>
        <dbReference type="SAM" id="Phobius"/>
    </source>
</evidence>
<dbReference type="InterPro" id="IPR003594">
    <property type="entry name" value="HATPase_dom"/>
</dbReference>
<evidence type="ECO:0000256" key="6">
    <source>
        <dbReference type="ARBA" id="ARBA00022777"/>
    </source>
</evidence>
<accession>A0ABX1MX07</accession>
<evidence type="ECO:0000259" key="12">
    <source>
        <dbReference type="PROSITE" id="PS50885"/>
    </source>
</evidence>
<evidence type="ECO:0000256" key="4">
    <source>
        <dbReference type="ARBA" id="ARBA00022553"/>
    </source>
</evidence>
<dbReference type="PANTHER" id="PTHR42878:SF15">
    <property type="entry name" value="BACTERIOPHYTOCHROME"/>
    <property type="match status" value="1"/>
</dbReference>
<feature type="domain" description="PAS" evidence="10">
    <location>
        <begin position="291"/>
        <end position="327"/>
    </location>
</feature>
<dbReference type="Pfam" id="PF00512">
    <property type="entry name" value="HisKA"/>
    <property type="match status" value="1"/>
</dbReference>
<dbReference type="Gene3D" id="1.10.287.130">
    <property type="match status" value="1"/>
</dbReference>
<dbReference type="Pfam" id="PF02518">
    <property type="entry name" value="HATPase_c"/>
    <property type="match status" value="1"/>
</dbReference>
<reference evidence="13" key="1">
    <citation type="submission" date="2019-12" db="EMBL/GenBank/DDBJ databases">
        <title>Comparative genomics gives insights into the taxonomy of the Azoarcus-Aromatoleum group and reveals separate origins of nif in the plant-associated Azoarcus and non-plant-associated Aromatoleum sub-groups.</title>
        <authorList>
            <person name="Lafos M."/>
            <person name="Maluk M."/>
            <person name="Batista M."/>
            <person name="Junghare M."/>
            <person name="Carmona M."/>
            <person name="Faoro H."/>
            <person name="Cruz L.M."/>
            <person name="Battistoni F."/>
            <person name="De Souza E."/>
            <person name="Pedrosa F."/>
            <person name="Chen W.-M."/>
            <person name="Poole P.S."/>
            <person name="Dixon R.A."/>
            <person name="James E.K."/>
        </authorList>
    </citation>
    <scope>NUCLEOTIDE SEQUENCE</scope>
    <source>
        <strain evidence="13">U120</strain>
    </source>
</reference>
<dbReference type="PROSITE" id="PS50112">
    <property type="entry name" value="PAS"/>
    <property type="match status" value="1"/>
</dbReference>
<dbReference type="InterPro" id="IPR000700">
    <property type="entry name" value="PAS-assoc_C"/>
</dbReference>
<dbReference type="InterPro" id="IPR036097">
    <property type="entry name" value="HisK_dim/P_sf"/>
</dbReference>
<dbReference type="PRINTS" id="PR00344">
    <property type="entry name" value="BCTRLSENSOR"/>
</dbReference>
<dbReference type="Gene3D" id="3.30.565.10">
    <property type="entry name" value="Histidine kinase-like ATPase, C-terminal domain"/>
    <property type="match status" value="1"/>
</dbReference>
<dbReference type="EC" id="2.7.13.3" evidence="3"/>
<evidence type="ECO:0000256" key="7">
    <source>
        <dbReference type="ARBA" id="ARBA00023136"/>
    </source>
</evidence>
<dbReference type="PANTHER" id="PTHR42878">
    <property type="entry name" value="TWO-COMPONENT HISTIDINE KINASE"/>
    <property type="match status" value="1"/>
</dbReference>
<dbReference type="NCBIfam" id="TIGR00229">
    <property type="entry name" value="sensory_box"/>
    <property type="match status" value="1"/>
</dbReference>
<organism evidence="13 14">
    <name type="scientific">Aromatoleum buckelii</name>
    <dbReference type="NCBI Taxonomy" id="200254"/>
    <lineage>
        <taxon>Bacteria</taxon>
        <taxon>Pseudomonadati</taxon>
        <taxon>Pseudomonadota</taxon>
        <taxon>Betaproteobacteria</taxon>
        <taxon>Rhodocyclales</taxon>
        <taxon>Rhodocyclaceae</taxon>
        <taxon>Aromatoleum</taxon>
    </lineage>
</organism>
<dbReference type="Gene3D" id="3.30.450.20">
    <property type="entry name" value="PAS domain"/>
    <property type="match status" value="1"/>
</dbReference>
<keyword evidence="7 8" id="KW-0472">Membrane</keyword>
<dbReference type="PROSITE" id="PS50113">
    <property type="entry name" value="PAC"/>
    <property type="match status" value="1"/>
</dbReference>
<comment type="catalytic activity">
    <reaction evidence="1">
        <text>ATP + protein L-histidine = ADP + protein N-phospho-L-histidine.</text>
        <dbReference type="EC" id="2.7.13.3"/>
    </reaction>
</comment>
<dbReference type="InterPro" id="IPR005467">
    <property type="entry name" value="His_kinase_dom"/>
</dbReference>
<keyword evidence="8" id="KW-0812">Transmembrane</keyword>
<evidence type="ECO:0000256" key="2">
    <source>
        <dbReference type="ARBA" id="ARBA00004370"/>
    </source>
</evidence>
<dbReference type="InterPro" id="IPR004358">
    <property type="entry name" value="Sig_transdc_His_kin-like_C"/>
</dbReference>
<dbReference type="SUPFAM" id="SSF55874">
    <property type="entry name" value="ATPase domain of HSP90 chaperone/DNA topoisomerase II/histidine kinase"/>
    <property type="match status" value="1"/>
</dbReference>
<feature type="transmembrane region" description="Helical" evidence="8">
    <location>
        <begin position="13"/>
        <end position="33"/>
    </location>
</feature>
<feature type="domain" description="Histidine kinase" evidence="9">
    <location>
        <begin position="412"/>
        <end position="625"/>
    </location>
</feature>
<dbReference type="InterPro" id="IPR003661">
    <property type="entry name" value="HisK_dim/P_dom"/>
</dbReference>
<gene>
    <name evidence="13" type="ORF">GO608_04120</name>
</gene>
<dbReference type="SUPFAM" id="SSF55785">
    <property type="entry name" value="PYP-like sensor domain (PAS domain)"/>
    <property type="match status" value="1"/>
</dbReference>
<protein>
    <recommendedName>
        <fullName evidence="3">histidine kinase</fullName>
        <ecNumber evidence="3">2.7.13.3</ecNumber>
    </recommendedName>
</protein>
<comment type="caution">
    <text evidence="13">The sequence shown here is derived from an EMBL/GenBank/DDBJ whole genome shotgun (WGS) entry which is preliminary data.</text>
</comment>
<dbReference type="EMBL" id="WTVH01000005">
    <property type="protein sequence ID" value="NMF92512.1"/>
    <property type="molecule type" value="Genomic_DNA"/>
</dbReference>
<sequence>MVWPALTVLPGRILAPLLLAGFALLGAALNYMIQVQEFRQEVATDQRRRLIEVLNFEQNRIEFQTGLASRFRISRIVASMGLRSGLTHALLVDANGQVVGAMLRARLYRPLTDAIASDAPAIRAGLLAIASNQGKGIEIVQPRGDFALVGRVAIHPDMTLIVRNDLGIPLALRTAAGHQELWRETTLILLFTAALAILLHVLWFSRTARLTEAVAAIGEGRFDTRSGLTGRDELGKIGRALDRMADDLRTRQANLEQLSALIDHSPVVAIEWRNVAGLPVTYVSDSVRQWGYTPEELLSGAVRYRDLIHPEDRPRLRAALASHLAGGPDDYRGEHRVRHVSGQWIWLDGRTWLSRNASGRVTHIRSVLLDVTSLKKTEEALLRLNATLEARVDERTAQLEAANRELESFSYAISHDLKAPLRGIDGYSQILLEDYRDRLDDEGRQFLANIRRGVAQMHELIEDLLAYAHIERSAPQPEPVSLQQLVDEVLDSYAHEISEVGAKIDVDVRTPELSVDRNGLALALRNLVGNALKFSRDAAPPRIAISSREEAGAVRLQVRDNGIGFDMKYHDRIFGIFQRLHRADDYPGTGVGLALVRKAIERMGGTVRAESEPGKGATFLVEFPL</sequence>
<dbReference type="SMART" id="SM00304">
    <property type="entry name" value="HAMP"/>
    <property type="match status" value="1"/>
</dbReference>
<dbReference type="InterPro" id="IPR013655">
    <property type="entry name" value="PAS_fold_3"/>
</dbReference>
<dbReference type="CDD" id="cd00130">
    <property type="entry name" value="PAS"/>
    <property type="match status" value="1"/>
</dbReference>
<dbReference type="SMART" id="SM00388">
    <property type="entry name" value="HisKA"/>
    <property type="match status" value="1"/>
</dbReference>
<dbReference type="SMART" id="SM00091">
    <property type="entry name" value="PAS"/>
    <property type="match status" value="1"/>
</dbReference>
<proteinExistence type="predicted"/>
<dbReference type="InterPro" id="IPR035965">
    <property type="entry name" value="PAS-like_dom_sf"/>
</dbReference>
<dbReference type="Gene3D" id="6.10.340.10">
    <property type="match status" value="1"/>
</dbReference>
<evidence type="ECO:0000256" key="3">
    <source>
        <dbReference type="ARBA" id="ARBA00012438"/>
    </source>
</evidence>
<evidence type="ECO:0000256" key="5">
    <source>
        <dbReference type="ARBA" id="ARBA00022679"/>
    </source>
</evidence>
<dbReference type="CDD" id="cd00082">
    <property type="entry name" value="HisKA"/>
    <property type="match status" value="1"/>
</dbReference>
<dbReference type="SUPFAM" id="SSF158472">
    <property type="entry name" value="HAMP domain-like"/>
    <property type="match status" value="1"/>
</dbReference>
<evidence type="ECO:0000313" key="14">
    <source>
        <dbReference type="Proteomes" id="UP000601990"/>
    </source>
</evidence>
<evidence type="ECO:0000313" key="13">
    <source>
        <dbReference type="EMBL" id="NMF92512.1"/>
    </source>
</evidence>
<dbReference type="InterPro" id="IPR000014">
    <property type="entry name" value="PAS"/>
</dbReference>
<keyword evidence="4" id="KW-0597">Phosphoprotein</keyword>
<dbReference type="SMART" id="SM00387">
    <property type="entry name" value="HATPase_c"/>
    <property type="match status" value="1"/>
</dbReference>
<keyword evidence="14" id="KW-1185">Reference proteome</keyword>
<evidence type="ECO:0000259" key="9">
    <source>
        <dbReference type="PROSITE" id="PS50109"/>
    </source>
</evidence>
<comment type="subcellular location">
    <subcellularLocation>
        <location evidence="2">Membrane</location>
    </subcellularLocation>
</comment>
<dbReference type="InterPro" id="IPR036890">
    <property type="entry name" value="HATPase_C_sf"/>
</dbReference>
<dbReference type="Pfam" id="PF00672">
    <property type="entry name" value="HAMP"/>
    <property type="match status" value="1"/>
</dbReference>
<name>A0ABX1MX07_9RHOO</name>
<evidence type="ECO:0000259" key="11">
    <source>
        <dbReference type="PROSITE" id="PS50113"/>
    </source>
</evidence>
<evidence type="ECO:0000259" key="10">
    <source>
        <dbReference type="PROSITE" id="PS50112"/>
    </source>
</evidence>
<feature type="domain" description="PAC" evidence="11">
    <location>
        <begin position="331"/>
        <end position="383"/>
    </location>
</feature>
<dbReference type="RefSeq" id="WP_169197818.1">
    <property type="nucleotide sequence ID" value="NZ_WTVH02000008.1"/>
</dbReference>
<feature type="transmembrane region" description="Helical" evidence="8">
    <location>
        <begin position="187"/>
        <end position="205"/>
    </location>
</feature>
<dbReference type="Proteomes" id="UP000601990">
    <property type="component" value="Unassembled WGS sequence"/>
</dbReference>
<dbReference type="SUPFAM" id="SSF47384">
    <property type="entry name" value="Homodimeric domain of signal transducing histidine kinase"/>
    <property type="match status" value="1"/>
</dbReference>
<keyword evidence="5" id="KW-0808">Transferase</keyword>
<keyword evidence="6" id="KW-0418">Kinase</keyword>
<feature type="domain" description="HAMP" evidence="12">
    <location>
        <begin position="209"/>
        <end position="253"/>
    </location>
</feature>
<dbReference type="Pfam" id="PF08447">
    <property type="entry name" value="PAS_3"/>
    <property type="match status" value="1"/>
</dbReference>
<dbReference type="PROSITE" id="PS50885">
    <property type="entry name" value="HAMP"/>
    <property type="match status" value="1"/>
</dbReference>
<keyword evidence="8" id="KW-1133">Transmembrane helix</keyword>
<dbReference type="CDD" id="cd06225">
    <property type="entry name" value="HAMP"/>
    <property type="match status" value="1"/>
</dbReference>
<evidence type="ECO:0000256" key="1">
    <source>
        <dbReference type="ARBA" id="ARBA00000085"/>
    </source>
</evidence>
<dbReference type="InterPro" id="IPR003660">
    <property type="entry name" value="HAMP_dom"/>
</dbReference>